<gene>
    <name evidence="1" type="ORF">PMG71_05685</name>
</gene>
<evidence type="ECO:0000313" key="1">
    <source>
        <dbReference type="EMBL" id="MDJ1168911.1"/>
    </source>
</evidence>
<proteinExistence type="predicted"/>
<keyword evidence="2" id="KW-1185">Reference proteome</keyword>
<protein>
    <recommendedName>
        <fullName evidence="3">DUF5615 domain-containing protein</fullName>
    </recommendedName>
</protein>
<name>A0ABT7APV2_9CYAN</name>
<evidence type="ECO:0008006" key="3">
    <source>
        <dbReference type="Google" id="ProtNLM"/>
    </source>
</evidence>
<organism evidence="1 2">
    <name type="scientific">Roseofilum acuticapitatum BLCC-M154</name>
    <dbReference type="NCBI Taxonomy" id="3022444"/>
    <lineage>
        <taxon>Bacteria</taxon>
        <taxon>Bacillati</taxon>
        <taxon>Cyanobacteriota</taxon>
        <taxon>Cyanophyceae</taxon>
        <taxon>Desertifilales</taxon>
        <taxon>Desertifilaceae</taxon>
        <taxon>Roseofilum</taxon>
        <taxon>Roseofilum acuticapitatum</taxon>
    </lineage>
</organism>
<dbReference type="RefSeq" id="WP_283752675.1">
    <property type="nucleotide sequence ID" value="NZ_JAQOSP010000039.1"/>
</dbReference>
<sequence>MLKLNLKLNDLSDIHDATDLANLFVRLGYEHCFGQLNTEDLQLSPVLEESIYRSYLLASYQETKLQVILFEKT</sequence>
<evidence type="ECO:0000313" key="2">
    <source>
        <dbReference type="Proteomes" id="UP001235303"/>
    </source>
</evidence>
<dbReference type="Proteomes" id="UP001235303">
    <property type="component" value="Unassembled WGS sequence"/>
</dbReference>
<comment type="caution">
    <text evidence="1">The sequence shown here is derived from an EMBL/GenBank/DDBJ whole genome shotgun (WGS) entry which is preliminary data.</text>
</comment>
<accession>A0ABT7APV2</accession>
<dbReference type="EMBL" id="JAQOSP010000039">
    <property type="protein sequence ID" value="MDJ1168911.1"/>
    <property type="molecule type" value="Genomic_DNA"/>
</dbReference>
<reference evidence="1 2" key="1">
    <citation type="submission" date="2023-01" db="EMBL/GenBank/DDBJ databases">
        <title>Novel diversity within Roseofilum (Cyanobacteria; Desertifilaceae) from marine benthic mats with descriptions of four novel species.</title>
        <authorList>
            <person name="Wang Y."/>
            <person name="Berthold D.E."/>
            <person name="Hu J."/>
            <person name="Lefler F.W."/>
            <person name="Laughinghouse H.D. IV."/>
        </authorList>
    </citation>
    <scope>NUCLEOTIDE SEQUENCE [LARGE SCALE GENOMIC DNA]</scope>
    <source>
        <strain evidence="1 2">BLCC-M154</strain>
    </source>
</reference>